<dbReference type="InterPro" id="IPR000182">
    <property type="entry name" value="GNAT_dom"/>
</dbReference>
<protein>
    <submittedName>
        <fullName evidence="2">Acetyltransferase (GNAT) family protein</fullName>
    </submittedName>
</protein>
<dbReference type="InterPro" id="IPR016181">
    <property type="entry name" value="Acyl_CoA_acyltransferase"/>
</dbReference>
<evidence type="ECO:0000259" key="1">
    <source>
        <dbReference type="PROSITE" id="PS51186"/>
    </source>
</evidence>
<feature type="domain" description="N-acetyltransferase" evidence="1">
    <location>
        <begin position="21"/>
        <end position="168"/>
    </location>
</feature>
<accession>A0A5C5XFF2</accession>
<comment type="caution">
    <text evidence="2">The sequence shown here is derived from an EMBL/GenBank/DDBJ whole genome shotgun (WGS) entry which is preliminary data.</text>
</comment>
<reference evidence="2 3" key="1">
    <citation type="submission" date="2019-02" db="EMBL/GenBank/DDBJ databases">
        <title>Deep-cultivation of Planctomycetes and their phenomic and genomic characterization uncovers novel biology.</title>
        <authorList>
            <person name="Wiegand S."/>
            <person name="Jogler M."/>
            <person name="Boedeker C."/>
            <person name="Pinto D."/>
            <person name="Vollmers J."/>
            <person name="Rivas-Marin E."/>
            <person name="Kohn T."/>
            <person name="Peeters S.H."/>
            <person name="Heuer A."/>
            <person name="Rast P."/>
            <person name="Oberbeckmann S."/>
            <person name="Bunk B."/>
            <person name="Jeske O."/>
            <person name="Meyerdierks A."/>
            <person name="Storesund J.E."/>
            <person name="Kallscheuer N."/>
            <person name="Luecker S."/>
            <person name="Lage O.M."/>
            <person name="Pohl T."/>
            <person name="Merkel B.J."/>
            <person name="Hornburger P."/>
            <person name="Mueller R.-W."/>
            <person name="Bruemmer F."/>
            <person name="Labrenz M."/>
            <person name="Spormann A.M."/>
            <person name="Op Den Camp H."/>
            <person name="Overmann J."/>
            <person name="Amann R."/>
            <person name="Jetten M.S.M."/>
            <person name="Mascher T."/>
            <person name="Medema M.H."/>
            <person name="Devos D.P."/>
            <person name="Kaster A.-K."/>
            <person name="Ovreas L."/>
            <person name="Rohde M."/>
            <person name="Galperin M.Y."/>
            <person name="Jogler C."/>
        </authorList>
    </citation>
    <scope>NUCLEOTIDE SEQUENCE [LARGE SCALE GENOMIC DNA]</scope>
    <source>
        <strain evidence="2 3">Pan54</strain>
    </source>
</reference>
<evidence type="ECO:0000313" key="3">
    <source>
        <dbReference type="Proteomes" id="UP000316095"/>
    </source>
</evidence>
<dbReference type="OrthoDB" id="9797178at2"/>
<proteinExistence type="predicted"/>
<dbReference type="Pfam" id="PF13527">
    <property type="entry name" value="Acetyltransf_9"/>
    <property type="match status" value="1"/>
</dbReference>
<dbReference type="CDD" id="cd04301">
    <property type="entry name" value="NAT_SF"/>
    <property type="match status" value="1"/>
</dbReference>
<dbReference type="Gene3D" id="3.40.630.30">
    <property type="match status" value="1"/>
</dbReference>
<evidence type="ECO:0000313" key="2">
    <source>
        <dbReference type="EMBL" id="TWT61524.1"/>
    </source>
</evidence>
<dbReference type="PROSITE" id="PS51186">
    <property type="entry name" value="GNAT"/>
    <property type="match status" value="1"/>
</dbReference>
<dbReference type="EMBL" id="SJPG01000001">
    <property type="protein sequence ID" value="TWT61524.1"/>
    <property type="molecule type" value="Genomic_DNA"/>
</dbReference>
<gene>
    <name evidence="2" type="ORF">Pan54_22600</name>
</gene>
<organism evidence="2 3">
    <name type="scientific">Rubinisphaera italica</name>
    <dbReference type="NCBI Taxonomy" id="2527969"/>
    <lineage>
        <taxon>Bacteria</taxon>
        <taxon>Pseudomonadati</taxon>
        <taxon>Planctomycetota</taxon>
        <taxon>Planctomycetia</taxon>
        <taxon>Planctomycetales</taxon>
        <taxon>Planctomycetaceae</taxon>
        <taxon>Rubinisphaera</taxon>
    </lineage>
</organism>
<name>A0A5C5XFF2_9PLAN</name>
<dbReference type="AlphaFoldDB" id="A0A5C5XFF2"/>
<keyword evidence="2" id="KW-0808">Transferase</keyword>
<keyword evidence="3" id="KW-1185">Reference proteome</keyword>
<dbReference type="Proteomes" id="UP000316095">
    <property type="component" value="Unassembled WGS sequence"/>
</dbReference>
<dbReference type="SUPFAM" id="SSF55729">
    <property type="entry name" value="Acyl-CoA N-acyltransferases (Nat)"/>
    <property type="match status" value="1"/>
</dbReference>
<dbReference type="GO" id="GO:0016747">
    <property type="term" value="F:acyltransferase activity, transferring groups other than amino-acyl groups"/>
    <property type="evidence" value="ECO:0007669"/>
    <property type="project" value="InterPro"/>
</dbReference>
<sequence>MDHQTPQPADGKRYVQEGNRVNLRHHNAEDANAIVHLFTSVFATSEGEAEGALIGKLAADLLETPDDRDLFNYVAVDSDCVVASIFFTRLEFDNKCDAFILAPVAVRSDRQREGIGQALIGHGLNDLRERGVDFVLTYGDPDFYQKVGFQQISPTTIRAPFRLSQPEGWLGQSLGIKSIETLTGTCACVNAFNDPVYW</sequence>